<organism evidence="3 4">
    <name type="scientific">Streptomyces spororaveus</name>
    <dbReference type="NCBI Taxonomy" id="284039"/>
    <lineage>
        <taxon>Bacteria</taxon>
        <taxon>Bacillati</taxon>
        <taxon>Actinomycetota</taxon>
        <taxon>Actinomycetes</taxon>
        <taxon>Kitasatosporales</taxon>
        <taxon>Streptomycetaceae</taxon>
        <taxon>Streptomyces</taxon>
    </lineage>
</organism>
<protein>
    <recommendedName>
        <fullName evidence="5">Integral membrane protein</fullName>
    </recommendedName>
</protein>
<keyword evidence="2" id="KW-0472">Membrane</keyword>
<name>A0ABQ3TD91_9ACTN</name>
<evidence type="ECO:0000256" key="2">
    <source>
        <dbReference type="SAM" id="Phobius"/>
    </source>
</evidence>
<dbReference type="EMBL" id="BNED01000005">
    <property type="protein sequence ID" value="GHI78379.1"/>
    <property type="molecule type" value="Genomic_DNA"/>
</dbReference>
<sequence length="175" mass="18841">MSRRTRTHTAKGSAPTVHIPRQRGRRQGPQVIVVVSEEPTLTARATAATGRWVWKHRRTWAPTSLAILLLPVTGVVHLITPWAALAAAPAAAVPLAVLGWKAKGRPVRTRAEAAWLTTLAALATAGLTWFSLALWAGPFVPVLMGLWSLTTLAAQVIWLISRRSTQSATAPEGTR</sequence>
<keyword evidence="2" id="KW-0812">Transmembrane</keyword>
<dbReference type="RefSeq" id="WP_202200189.1">
    <property type="nucleotide sequence ID" value="NZ_BAAATO010000001.1"/>
</dbReference>
<keyword evidence="2" id="KW-1133">Transmembrane helix</keyword>
<feature type="transmembrane region" description="Helical" evidence="2">
    <location>
        <begin position="113"/>
        <end position="136"/>
    </location>
</feature>
<reference evidence="4" key="1">
    <citation type="submission" date="2023-07" db="EMBL/GenBank/DDBJ databases">
        <title>Whole genome shotgun sequence of Streptomyces spororaveus NBRC 15456.</title>
        <authorList>
            <person name="Komaki H."/>
            <person name="Tamura T."/>
        </authorList>
    </citation>
    <scope>NUCLEOTIDE SEQUENCE [LARGE SCALE GENOMIC DNA]</scope>
    <source>
        <strain evidence="4">NBRC 15456</strain>
    </source>
</reference>
<evidence type="ECO:0008006" key="5">
    <source>
        <dbReference type="Google" id="ProtNLM"/>
    </source>
</evidence>
<dbReference type="Proteomes" id="UP000608522">
    <property type="component" value="Unassembled WGS sequence"/>
</dbReference>
<proteinExistence type="predicted"/>
<evidence type="ECO:0000313" key="4">
    <source>
        <dbReference type="Proteomes" id="UP000608522"/>
    </source>
</evidence>
<feature type="transmembrane region" description="Helical" evidence="2">
    <location>
        <begin position="59"/>
        <end position="76"/>
    </location>
</feature>
<accession>A0ABQ3TD91</accession>
<gene>
    <name evidence="3" type="ORF">Sspor_39400</name>
</gene>
<evidence type="ECO:0000256" key="1">
    <source>
        <dbReference type="SAM" id="MobiDB-lite"/>
    </source>
</evidence>
<feature type="transmembrane region" description="Helical" evidence="2">
    <location>
        <begin position="82"/>
        <end position="101"/>
    </location>
</feature>
<comment type="caution">
    <text evidence="3">The sequence shown here is derived from an EMBL/GenBank/DDBJ whole genome shotgun (WGS) entry which is preliminary data.</text>
</comment>
<keyword evidence="4" id="KW-1185">Reference proteome</keyword>
<feature type="transmembrane region" description="Helical" evidence="2">
    <location>
        <begin position="142"/>
        <end position="160"/>
    </location>
</feature>
<feature type="region of interest" description="Disordered" evidence="1">
    <location>
        <begin position="1"/>
        <end position="28"/>
    </location>
</feature>
<evidence type="ECO:0000313" key="3">
    <source>
        <dbReference type="EMBL" id="GHI78379.1"/>
    </source>
</evidence>